<dbReference type="AlphaFoldDB" id="A0A834WLG2"/>
<dbReference type="Proteomes" id="UP000634136">
    <property type="component" value="Unassembled WGS sequence"/>
</dbReference>
<dbReference type="EMBL" id="JAAIUW010000007">
    <property type="protein sequence ID" value="KAF7823671.1"/>
    <property type="molecule type" value="Genomic_DNA"/>
</dbReference>
<keyword evidence="4" id="KW-1185">Reference proteome</keyword>
<feature type="chain" id="PRO_5032281112" evidence="2">
    <location>
        <begin position="23"/>
        <end position="369"/>
    </location>
</feature>
<evidence type="ECO:0000256" key="2">
    <source>
        <dbReference type="SAM" id="SignalP"/>
    </source>
</evidence>
<protein>
    <submittedName>
        <fullName evidence="3">Uncharacterized protein</fullName>
    </submittedName>
</protein>
<evidence type="ECO:0000256" key="1">
    <source>
        <dbReference type="SAM" id="MobiDB-lite"/>
    </source>
</evidence>
<feature type="signal peptide" evidence="2">
    <location>
        <begin position="1"/>
        <end position="22"/>
    </location>
</feature>
<proteinExistence type="predicted"/>
<feature type="region of interest" description="Disordered" evidence="1">
    <location>
        <begin position="172"/>
        <end position="198"/>
    </location>
</feature>
<reference evidence="3" key="1">
    <citation type="submission" date="2020-09" db="EMBL/GenBank/DDBJ databases">
        <title>Genome-Enabled Discovery of Anthraquinone Biosynthesis in Senna tora.</title>
        <authorList>
            <person name="Kang S.-H."/>
            <person name="Pandey R.P."/>
            <person name="Lee C.-M."/>
            <person name="Sim J.-S."/>
            <person name="Jeong J.-T."/>
            <person name="Choi B.-S."/>
            <person name="Jung M."/>
            <person name="Ginzburg D."/>
            <person name="Zhao K."/>
            <person name="Won S.Y."/>
            <person name="Oh T.-J."/>
            <person name="Yu Y."/>
            <person name="Kim N.-H."/>
            <person name="Lee O.R."/>
            <person name="Lee T.-H."/>
            <person name="Bashyal P."/>
            <person name="Kim T.-S."/>
            <person name="Lee W.-H."/>
            <person name="Kawkins C."/>
            <person name="Kim C.-K."/>
            <person name="Kim J.S."/>
            <person name="Ahn B.O."/>
            <person name="Rhee S.Y."/>
            <person name="Sohng J.K."/>
        </authorList>
    </citation>
    <scope>NUCLEOTIDE SEQUENCE</scope>
    <source>
        <tissue evidence="3">Leaf</tissue>
    </source>
</reference>
<evidence type="ECO:0000313" key="3">
    <source>
        <dbReference type="EMBL" id="KAF7823671.1"/>
    </source>
</evidence>
<gene>
    <name evidence="3" type="ORF">G2W53_021815</name>
</gene>
<evidence type="ECO:0000313" key="4">
    <source>
        <dbReference type="Proteomes" id="UP000634136"/>
    </source>
</evidence>
<name>A0A834WLG2_9FABA</name>
<organism evidence="3 4">
    <name type="scientific">Senna tora</name>
    <dbReference type="NCBI Taxonomy" id="362788"/>
    <lineage>
        <taxon>Eukaryota</taxon>
        <taxon>Viridiplantae</taxon>
        <taxon>Streptophyta</taxon>
        <taxon>Embryophyta</taxon>
        <taxon>Tracheophyta</taxon>
        <taxon>Spermatophyta</taxon>
        <taxon>Magnoliopsida</taxon>
        <taxon>eudicotyledons</taxon>
        <taxon>Gunneridae</taxon>
        <taxon>Pentapetalae</taxon>
        <taxon>rosids</taxon>
        <taxon>fabids</taxon>
        <taxon>Fabales</taxon>
        <taxon>Fabaceae</taxon>
        <taxon>Caesalpinioideae</taxon>
        <taxon>Cassia clade</taxon>
        <taxon>Senna</taxon>
    </lineage>
</organism>
<comment type="caution">
    <text evidence="3">The sequence shown here is derived from an EMBL/GenBank/DDBJ whole genome shotgun (WGS) entry which is preliminary data.</text>
</comment>
<keyword evidence="2" id="KW-0732">Signal</keyword>
<accession>A0A834WLG2</accession>
<feature type="compositionally biased region" description="Basic and acidic residues" evidence="1">
    <location>
        <begin position="172"/>
        <end position="197"/>
    </location>
</feature>
<sequence>MFSGAMLHIAHASLILIPHLSSDSIVGIMPKHALHKKGPFIAPLGTVIVGVPRPLNGVMLRDVDKFGAFGRVEDLERTGLPFVRALLMFDLLTQRTRVLILLVASWLLLQVSMSRAVIMSKLIRFLRFPEAIMALFFSLRGLKLNRWLRHVSSCAVKRLQGSFLFIREEFDPSSPGRDRPIRDRDRGREGKLRKMEARSSVSMEAARGPIKASPKRFLTPSIEASTVASLPPPPYCILGVASPSCTKAVVTLGSSEDIVVGGGEESVRKCACIDEGNGAPAGMGVLVETSPTVLGRGANELGTESVAGTLEEVPHISFVARGRRFTIDVKERATRGVDVSPQGTELGDSLYKAGRGLLRVLAIFTILNP</sequence>